<proteinExistence type="inferred from homology"/>
<comment type="caution">
    <text evidence="7">The sequence shown here is derived from an EMBL/GenBank/DDBJ whole genome shotgun (WGS) entry which is preliminary data.</text>
</comment>
<evidence type="ECO:0000256" key="5">
    <source>
        <dbReference type="ARBA" id="ARBA00023136"/>
    </source>
</evidence>
<feature type="transmembrane region" description="Helical" evidence="6">
    <location>
        <begin position="48"/>
        <end position="70"/>
    </location>
</feature>
<dbReference type="CDD" id="cd15904">
    <property type="entry name" value="TSPO_MBR"/>
    <property type="match status" value="1"/>
</dbReference>
<dbReference type="AlphaFoldDB" id="A0A9Q0JX82"/>
<dbReference type="Proteomes" id="UP001141806">
    <property type="component" value="Unassembled WGS sequence"/>
</dbReference>
<evidence type="ECO:0000256" key="3">
    <source>
        <dbReference type="ARBA" id="ARBA00022692"/>
    </source>
</evidence>
<keyword evidence="5 6" id="KW-0472">Membrane</keyword>
<dbReference type="PANTHER" id="PTHR10057:SF0">
    <property type="entry name" value="TRANSLOCATOR PROTEIN"/>
    <property type="match status" value="1"/>
</dbReference>
<protein>
    <submittedName>
        <fullName evidence="7">Uncharacterized protein</fullName>
    </submittedName>
</protein>
<evidence type="ECO:0000256" key="2">
    <source>
        <dbReference type="ARBA" id="ARBA00007524"/>
    </source>
</evidence>
<comment type="similarity">
    <text evidence="2">Belongs to the TspO/BZRP family.</text>
</comment>
<dbReference type="GO" id="GO:0016020">
    <property type="term" value="C:membrane"/>
    <property type="evidence" value="ECO:0007669"/>
    <property type="project" value="UniProtKB-SubCell"/>
</dbReference>
<name>A0A9Q0JX82_9MAGN</name>
<feature type="transmembrane region" description="Helical" evidence="6">
    <location>
        <begin position="82"/>
        <end position="98"/>
    </location>
</feature>
<gene>
    <name evidence="7" type="ORF">NE237_011610</name>
</gene>
<dbReference type="Gene3D" id="1.20.1260.100">
    <property type="entry name" value="TspO/MBR protein"/>
    <property type="match status" value="1"/>
</dbReference>
<dbReference type="GO" id="GO:0033013">
    <property type="term" value="P:tetrapyrrole metabolic process"/>
    <property type="evidence" value="ECO:0007669"/>
    <property type="project" value="UniProtKB-ARBA"/>
</dbReference>
<dbReference type="Pfam" id="PF03073">
    <property type="entry name" value="TspO_MBR"/>
    <property type="match status" value="1"/>
</dbReference>
<dbReference type="PIRSF" id="PIRSF005859">
    <property type="entry name" value="PBR"/>
    <property type="match status" value="1"/>
</dbReference>
<evidence type="ECO:0000256" key="1">
    <source>
        <dbReference type="ARBA" id="ARBA00004141"/>
    </source>
</evidence>
<keyword evidence="8" id="KW-1185">Reference proteome</keyword>
<sequence length="157" mass="17275">MVMARRGLRSLIIAVAIPVSLTLATTYYSGSSRIYGDLAKKPFWYPSFLILLLASLVSSSFMGLSAWLVWAEGGFHRQPTALYLYLAQLILSILWAPITFTCGAIPFGLIICVALFCALVGCSQSFRRVNPIAAGLIKPCLAWVAFMTIVNFKLLYI</sequence>
<dbReference type="FunFam" id="1.20.1260.100:FF:000001">
    <property type="entry name" value="translocator protein 2"/>
    <property type="match status" value="1"/>
</dbReference>
<dbReference type="EMBL" id="JAMYWD010000011">
    <property type="protein sequence ID" value="KAJ4954827.1"/>
    <property type="molecule type" value="Genomic_DNA"/>
</dbReference>
<evidence type="ECO:0000313" key="7">
    <source>
        <dbReference type="EMBL" id="KAJ4954827.1"/>
    </source>
</evidence>
<reference evidence="7" key="1">
    <citation type="journal article" date="2023" name="Plant J.">
        <title>The genome of the king protea, Protea cynaroides.</title>
        <authorList>
            <person name="Chang J."/>
            <person name="Duong T.A."/>
            <person name="Schoeman C."/>
            <person name="Ma X."/>
            <person name="Roodt D."/>
            <person name="Barker N."/>
            <person name="Li Z."/>
            <person name="Van de Peer Y."/>
            <person name="Mizrachi E."/>
        </authorList>
    </citation>
    <scope>NUCLEOTIDE SEQUENCE</scope>
    <source>
        <tissue evidence="7">Young leaves</tissue>
    </source>
</reference>
<feature type="transmembrane region" description="Helical" evidence="6">
    <location>
        <begin position="104"/>
        <end position="123"/>
    </location>
</feature>
<accession>A0A9Q0JX82</accession>
<organism evidence="7 8">
    <name type="scientific">Protea cynaroides</name>
    <dbReference type="NCBI Taxonomy" id="273540"/>
    <lineage>
        <taxon>Eukaryota</taxon>
        <taxon>Viridiplantae</taxon>
        <taxon>Streptophyta</taxon>
        <taxon>Embryophyta</taxon>
        <taxon>Tracheophyta</taxon>
        <taxon>Spermatophyta</taxon>
        <taxon>Magnoliopsida</taxon>
        <taxon>Proteales</taxon>
        <taxon>Proteaceae</taxon>
        <taxon>Protea</taxon>
    </lineage>
</organism>
<evidence type="ECO:0000256" key="4">
    <source>
        <dbReference type="ARBA" id="ARBA00022989"/>
    </source>
</evidence>
<evidence type="ECO:0000256" key="6">
    <source>
        <dbReference type="SAM" id="Phobius"/>
    </source>
</evidence>
<keyword evidence="4 6" id="KW-1133">Transmembrane helix</keyword>
<keyword evidence="3 6" id="KW-0812">Transmembrane</keyword>
<dbReference type="InterPro" id="IPR004307">
    <property type="entry name" value="TspO_MBR"/>
</dbReference>
<dbReference type="PANTHER" id="PTHR10057">
    <property type="entry name" value="PERIPHERAL-TYPE BENZODIAZEPINE RECEPTOR"/>
    <property type="match status" value="1"/>
</dbReference>
<feature type="transmembrane region" description="Helical" evidence="6">
    <location>
        <begin position="135"/>
        <end position="156"/>
    </location>
</feature>
<dbReference type="OrthoDB" id="8841220at2759"/>
<dbReference type="InterPro" id="IPR038330">
    <property type="entry name" value="TspO/MBR-related_sf"/>
</dbReference>
<comment type="subcellular location">
    <subcellularLocation>
        <location evidence="1">Membrane</location>
        <topology evidence="1">Multi-pass membrane protein</topology>
    </subcellularLocation>
</comment>
<evidence type="ECO:0000313" key="8">
    <source>
        <dbReference type="Proteomes" id="UP001141806"/>
    </source>
</evidence>